<protein>
    <recommendedName>
        <fullName evidence="3">CYTH domain-containing protein</fullName>
    </recommendedName>
</protein>
<gene>
    <name evidence="1" type="ORF">VXC91_17235</name>
</gene>
<reference evidence="1" key="1">
    <citation type="submission" date="2024-01" db="EMBL/GenBank/DDBJ databases">
        <title>First draft genome sequence data of TA4-1, the type strain of Gram-positive actinobacterium Streptomyces chiangmaiensis.</title>
        <authorList>
            <person name="Yasawong M."/>
            <person name="Nantapong N."/>
        </authorList>
    </citation>
    <scope>NUCLEOTIDE SEQUENCE</scope>
    <source>
        <strain evidence="1">TA4-1</strain>
    </source>
</reference>
<dbReference type="Proteomes" id="UP001333996">
    <property type="component" value="Unassembled WGS sequence"/>
</dbReference>
<name>A0ABU7FHS4_9ACTN</name>
<evidence type="ECO:0000313" key="1">
    <source>
        <dbReference type="EMBL" id="MED7823680.1"/>
    </source>
</evidence>
<sequence length="195" mass="21980">MGADEGGSMHAEGQFRASGWRGREVEILRPEGQRGPALLEFKGGLTTSFKVHALYRSTTRKLLGEELLYSYGPRVRRVLLPAQYNRVEIRRVKPSRTSGTGFSRWRLRTLNAADLPRLADTLSGKHETLVYFDGHTRVSFAWLGDTEYGELHFTPEAGGEAEQLTRHDQIRGTVTVPGDGLLAVRRSDKWTLERQ</sequence>
<dbReference type="RefSeq" id="WP_329508143.1">
    <property type="nucleotide sequence ID" value="NZ_BAAAYZ010000078.1"/>
</dbReference>
<organism evidence="1 2">
    <name type="scientific">Streptomyces chiangmaiensis</name>
    <dbReference type="NCBI Taxonomy" id="766497"/>
    <lineage>
        <taxon>Bacteria</taxon>
        <taxon>Bacillati</taxon>
        <taxon>Actinomycetota</taxon>
        <taxon>Actinomycetes</taxon>
        <taxon>Kitasatosporales</taxon>
        <taxon>Streptomycetaceae</taxon>
        <taxon>Streptomyces</taxon>
    </lineage>
</organism>
<dbReference type="EMBL" id="JAYWVC010000050">
    <property type="protein sequence ID" value="MED7823680.1"/>
    <property type="molecule type" value="Genomic_DNA"/>
</dbReference>
<accession>A0ABU7FHS4</accession>
<comment type="caution">
    <text evidence="1">The sequence shown here is derived from an EMBL/GenBank/DDBJ whole genome shotgun (WGS) entry which is preliminary data.</text>
</comment>
<evidence type="ECO:0000313" key="2">
    <source>
        <dbReference type="Proteomes" id="UP001333996"/>
    </source>
</evidence>
<keyword evidence="2" id="KW-1185">Reference proteome</keyword>
<evidence type="ECO:0008006" key="3">
    <source>
        <dbReference type="Google" id="ProtNLM"/>
    </source>
</evidence>
<proteinExistence type="predicted"/>